<name>A0ACC2T2X9_9FUNG</name>
<feature type="non-terminal residue" evidence="1">
    <location>
        <position position="79"/>
    </location>
</feature>
<proteinExistence type="predicted"/>
<dbReference type="EMBL" id="QTSX02003677">
    <property type="protein sequence ID" value="KAJ9068905.1"/>
    <property type="molecule type" value="Genomic_DNA"/>
</dbReference>
<dbReference type="Proteomes" id="UP001165960">
    <property type="component" value="Unassembled WGS sequence"/>
</dbReference>
<evidence type="ECO:0000313" key="1">
    <source>
        <dbReference type="EMBL" id="KAJ9068905.1"/>
    </source>
</evidence>
<organism evidence="1 2">
    <name type="scientific">Entomophthora muscae</name>
    <dbReference type="NCBI Taxonomy" id="34485"/>
    <lineage>
        <taxon>Eukaryota</taxon>
        <taxon>Fungi</taxon>
        <taxon>Fungi incertae sedis</taxon>
        <taxon>Zoopagomycota</taxon>
        <taxon>Entomophthoromycotina</taxon>
        <taxon>Entomophthoromycetes</taxon>
        <taxon>Entomophthorales</taxon>
        <taxon>Entomophthoraceae</taxon>
        <taxon>Entomophthora</taxon>
    </lineage>
</organism>
<reference evidence="1" key="1">
    <citation type="submission" date="2022-04" db="EMBL/GenBank/DDBJ databases">
        <title>Genome of the entomopathogenic fungus Entomophthora muscae.</title>
        <authorList>
            <person name="Elya C."/>
            <person name="Lovett B.R."/>
            <person name="Lee E."/>
            <person name="Macias A.M."/>
            <person name="Hajek A.E."/>
            <person name="De Bivort B.L."/>
            <person name="Kasson M.T."/>
            <person name="De Fine Licht H.H."/>
            <person name="Stajich J.E."/>
        </authorList>
    </citation>
    <scope>NUCLEOTIDE SEQUENCE</scope>
    <source>
        <strain evidence="1">Berkeley</strain>
    </source>
</reference>
<comment type="caution">
    <text evidence="1">The sequence shown here is derived from an EMBL/GenBank/DDBJ whole genome shotgun (WGS) entry which is preliminary data.</text>
</comment>
<evidence type="ECO:0000313" key="2">
    <source>
        <dbReference type="Proteomes" id="UP001165960"/>
    </source>
</evidence>
<accession>A0ACC2T2X9</accession>
<protein>
    <submittedName>
        <fullName evidence="1">Uncharacterized protein</fullName>
    </submittedName>
</protein>
<keyword evidence="2" id="KW-1185">Reference proteome</keyword>
<sequence>MNTFFLVFFPLTWTLANKIKSIVPFTLNRAVSLNYSISGLAAKGKGIIATFPETNIPFQKILSGKEYKVNKVQFDSREI</sequence>
<gene>
    <name evidence="1" type="ORF">DSO57_1023904</name>
</gene>